<dbReference type="CDD" id="cd09917">
    <property type="entry name" value="F-box_SF"/>
    <property type="match status" value="1"/>
</dbReference>
<proteinExistence type="predicted"/>
<dbReference type="InterPro" id="IPR036047">
    <property type="entry name" value="F-box-like_dom_sf"/>
</dbReference>
<feature type="domain" description="F-box" evidence="1">
    <location>
        <begin position="11"/>
        <end position="46"/>
    </location>
</feature>
<gene>
    <name evidence="2" type="ORF">DSM5745_03588</name>
</gene>
<evidence type="ECO:0000313" key="3">
    <source>
        <dbReference type="Proteomes" id="UP000256690"/>
    </source>
</evidence>
<dbReference type="Proteomes" id="UP000256690">
    <property type="component" value="Unassembled WGS sequence"/>
</dbReference>
<dbReference type="InterPro" id="IPR001810">
    <property type="entry name" value="F-box_dom"/>
</dbReference>
<evidence type="ECO:0000259" key="1">
    <source>
        <dbReference type="Pfam" id="PF00646"/>
    </source>
</evidence>
<evidence type="ECO:0000313" key="2">
    <source>
        <dbReference type="EMBL" id="RDW86946.1"/>
    </source>
</evidence>
<dbReference type="RefSeq" id="XP_026606470.1">
    <property type="nucleotide sequence ID" value="XM_026745604.1"/>
</dbReference>
<dbReference type="EMBL" id="PVWQ01000003">
    <property type="protein sequence ID" value="RDW86946.1"/>
    <property type="molecule type" value="Genomic_DNA"/>
</dbReference>
<name>A0A3D8SKZ1_9EURO</name>
<protein>
    <recommendedName>
        <fullName evidence="1">F-box domain-containing protein</fullName>
    </recommendedName>
</protein>
<accession>A0A3D8SKZ1</accession>
<sequence>MSATETVLCIPELLEHILFHLDMQDLLVSAQRVNKHWHATITTSPKLQQALFFRPISQPAKPPIQYPSYPQGQTPLWKRRRSETKPYTDELSTTLNPLLVKHFGSEFFNTSSGHTANNDNDWVYLDEKMQAPWSVKVGSNLLRTDETGPAETAFRYPTASWRRMLVSQPPQPGLGYIRSVHDHNTPTPVGRGYIDACSDGGLRFGVLYDLVQTLSVRRWKKHHAPFRITWGAAGSPSPSQSFPVLKGCMEVLEQTGVVLAVHYEVPKNAYYPDFPQPGALRKEDFELAGVGLVDVGVEEGEGGVGV</sequence>
<comment type="caution">
    <text evidence="2">The sequence shown here is derived from an EMBL/GenBank/DDBJ whole genome shotgun (WGS) entry which is preliminary data.</text>
</comment>
<dbReference type="GeneID" id="38113958"/>
<dbReference type="STRING" id="1810919.A0A3D8SKZ1"/>
<dbReference type="SUPFAM" id="SSF81383">
    <property type="entry name" value="F-box domain"/>
    <property type="match status" value="1"/>
</dbReference>
<dbReference type="Pfam" id="PF00646">
    <property type="entry name" value="F-box"/>
    <property type="match status" value="1"/>
</dbReference>
<dbReference type="AlphaFoldDB" id="A0A3D8SKZ1"/>
<reference evidence="2 3" key="1">
    <citation type="journal article" date="2018" name="IMA Fungus">
        <title>IMA Genome-F 9: Draft genome sequence of Annulohypoxylon stygium, Aspergillus mulundensis, Berkeleyomyces basicola (syn. Thielaviopsis basicola), Ceratocystis smalleyi, two Cercospora beticola strains, Coleophoma cylindrospora, Fusarium fracticaudum, Phialophora cf. hyalina, and Morchella septimelata.</title>
        <authorList>
            <person name="Wingfield B.D."/>
            <person name="Bills G.F."/>
            <person name="Dong Y."/>
            <person name="Huang W."/>
            <person name="Nel W.J."/>
            <person name="Swalarsk-Parry B.S."/>
            <person name="Vaghefi N."/>
            <person name="Wilken P.M."/>
            <person name="An Z."/>
            <person name="de Beer Z.W."/>
            <person name="De Vos L."/>
            <person name="Chen L."/>
            <person name="Duong T.A."/>
            <person name="Gao Y."/>
            <person name="Hammerbacher A."/>
            <person name="Kikkert J.R."/>
            <person name="Li Y."/>
            <person name="Li H."/>
            <person name="Li K."/>
            <person name="Li Q."/>
            <person name="Liu X."/>
            <person name="Ma X."/>
            <person name="Naidoo K."/>
            <person name="Pethybridge S.J."/>
            <person name="Sun J."/>
            <person name="Steenkamp E.T."/>
            <person name="van der Nest M.A."/>
            <person name="van Wyk S."/>
            <person name="Wingfield M.J."/>
            <person name="Xiong C."/>
            <person name="Yue Q."/>
            <person name="Zhang X."/>
        </authorList>
    </citation>
    <scope>NUCLEOTIDE SEQUENCE [LARGE SCALE GENOMIC DNA]</scope>
    <source>
        <strain evidence="2 3">DSM 5745</strain>
    </source>
</reference>
<keyword evidence="3" id="KW-1185">Reference proteome</keyword>
<dbReference type="OrthoDB" id="3800738at2759"/>
<organism evidence="2 3">
    <name type="scientific">Aspergillus mulundensis</name>
    <dbReference type="NCBI Taxonomy" id="1810919"/>
    <lineage>
        <taxon>Eukaryota</taxon>
        <taxon>Fungi</taxon>
        <taxon>Dikarya</taxon>
        <taxon>Ascomycota</taxon>
        <taxon>Pezizomycotina</taxon>
        <taxon>Eurotiomycetes</taxon>
        <taxon>Eurotiomycetidae</taxon>
        <taxon>Eurotiales</taxon>
        <taxon>Aspergillaceae</taxon>
        <taxon>Aspergillus</taxon>
        <taxon>Aspergillus subgen. Nidulantes</taxon>
    </lineage>
</organism>
<dbReference type="Gene3D" id="1.20.1280.50">
    <property type="match status" value="1"/>
</dbReference>